<keyword evidence="5" id="KW-1185">Reference proteome</keyword>
<protein>
    <recommendedName>
        <fullName evidence="6">Ion channel</fullName>
    </recommendedName>
</protein>
<feature type="transmembrane region" description="Helical" evidence="1">
    <location>
        <begin position="87"/>
        <end position="112"/>
    </location>
</feature>
<name>A0A1R4A4B2_HALED</name>
<dbReference type="Proteomes" id="UP001322512">
    <property type="component" value="Chromosome"/>
</dbReference>
<keyword evidence="1" id="KW-0472">Membrane</keyword>
<dbReference type="RefSeq" id="WP_157953408.1">
    <property type="nucleotide sequence ID" value="NC_014532.2"/>
</dbReference>
<keyword evidence="1" id="KW-1133">Transmembrane helix</keyword>
<reference evidence="4" key="3">
    <citation type="journal article" date="2011" name="Environ. Microbiol.">
        <title>A blueprint of ectoine metabolism from the genome of the industrial producer Halomonas elongata DSM 2581(T).</title>
        <authorList>
            <person name="Schwibbert K."/>
            <person name="Marin-Sanguino A."/>
            <person name="Bagyan I."/>
            <person name="Heidrich G."/>
            <person name="Lentzen G."/>
            <person name="Seitz H."/>
            <person name="Rampp M."/>
            <person name="Schuster S.C."/>
            <person name="Klenk H.P."/>
            <person name="Pfeiffer F."/>
            <person name="Oesterhelt D."/>
            <person name="Kunte H.J."/>
        </authorList>
    </citation>
    <scope>NUCLEOTIDE SEQUENCE [LARGE SCALE GENOMIC DNA]</scope>
    <source>
        <strain evidence="4">ATCC 33173 / DSM 2581 / NBRC 15536 / NCIMB 2198 / 1H9</strain>
    </source>
</reference>
<reference evidence="2" key="1">
    <citation type="journal article" date="2010" name="Environ. Microbiol.">
        <title>A blueprint of ectoine metabolism from the genome of the industrial producer Halomonas elongata DSM 2581(T).</title>
        <authorList>
            <person name="Schwibbert K."/>
            <person name="Marin-Sanguino A."/>
            <person name="Bagyan I."/>
            <person name="Heidrich G."/>
            <person name="Lentzen G."/>
            <person name="Seitz H."/>
            <person name="Rampp M."/>
            <person name="Schuster S.C."/>
            <person name="Klenk H.P."/>
            <person name="Pfeiffer F."/>
            <person name="Oesterhelt D."/>
            <person name="Kunte H.J."/>
        </authorList>
    </citation>
    <scope>NUCLEOTIDE SEQUENCE</scope>
    <source>
        <strain evidence="2">Type strain: DSM 2581</strain>
    </source>
</reference>
<sequence>MAGLKGEIWDVMRAASATHHHLRSRLMAVMQATIVVDIAASIAFFFLERNMPNTGIHSLWDAFYWTTSQLLTISSTMPNPVTTTGEIICLILDIYAITVVSTLAGMFSAFFYRRGEERDPLHKK</sequence>
<reference evidence="2" key="2">
    <citation type="submission" date="2010-05" db="EMBL/GenBank/DDBJ databases">
        <title>Revision and reannotation of the Halomonas elongata DSM 2581(T) genome.</title>
        <authorList>
            <person name="Pfeiffer F."/>
            <person name="Bagyan I."/>
            <person name="Alfaro-Espinoza G."/>
            <person name="Zamora-Lagos M.A."/>
            <person name="Habermann B."/>
            <person name="Oesterhelt D."/>
            <person name="Kunte H.J."/>
        </authorList>
    </citation>
    <scope>NUCLEOTIDE SEQUENCE</scope>
    <source>
        <strain evidence="2">Type strain: DSM 2581</strain>
    </source>
</reference>
<dbReference type="AlphaFoldDB" id="A0A1R4A4B2"/>
<dbReference type="OrthoDB" id="9799090at2"/>
<reference evidence="3 5" key="4">
    <citation type="submission" date="2023-11" db="EMBL/GenBank/DDBJ databases">
        <title>MicrobeMod: A computational toolkit for identifying prokaryotic methylation and restriction-modification with nanopore sequencing.</title>
        <authorList>
            <person name="Crits-Christoph A."/>
            <person name="Kang S.C."/>
            <person name="Lee H."/>
            <person name="Ostrov N."/>
        </authorList>
    </citation>
    <scope>NUCLEOTIDE SEQUENCE [LARGE SCALE GENOMIC DNA]</scope>
    <source>
        <strain evidence="3 5">ATCC 33173</strain>
    </source>
</reference>
<dbReference type="Gene3D" id="1.10.287.70">
    <property type="match status" value="1"/>
</dbReference>
<evidence type="ECO:0000313" key="3">
    <source>
        <dbReference type="EMBL" id="WPU48515.1"/>
    </source>
</evidence>
<evidence type="ECO:0008006" key="6">
    <source>
        <dbReference type="Google" id="ProtNLM"/>
    </source>
</evidence>
<proteinExistence type="predicted"/>
<dbReference type="Proteomes" id="UP000008707">
    <property type="component" value="Chromosome"/>
</dbReference>
<organism evidence="2 4">
    <name type="scientific">Halomonas elongata (strain ATCC 33173 / DSM 2581 / NBRC 15536 / NCIMB 2198 / 1H9)</name>
    <dbReference type="NCBI Taxonomy" id="768066"/>
    <lineage>
        <taxon>Bacteria</taxon>
        <taxon>Pseudomonadati</taxon>
        <taxon>Pseudomonadota</taxon>
        <taxon>Gammaproteobacteria</taxon>
        <taxon>Oceanospirillales</taxon>
        <taxon>Halomonadaceae</taxon>
        <taxon>Halomonas</taxon>
    </lineage>
</organism>
<dbReference type="EMBL" id="CP139472">
    <property type="protein sequence ID" value="WPU48515.1"/>
    <property type="molecule type" value="Genomic_DNA"/>
</dbReference>
<dbReference type="KEGG" id="hel:HELO_2482B"/>
<keyword evidence="1" id="KW-0812">Transmembrane</keyword>
<evidence type="ECO:0000313" key="2">
    <source>
        <dbReference type="EMBL" id="SJK83799.1"/>
    </source>
</evidence>
<gene>
    <name evidence="2" type="ORF">HELO_2482B</name>
    <name evidence="3" type="ORF">SR933_06375</name>
</gene>
<dbReference type="GeneID" id="91009796"/>
<accession>A0A1R4A4B2</accession>
<dbReference type="SUPFAM" id="SSF81324">
    <property type="entry name" value="Voltage-gated potassium channels"/>
    <property type="match status" value="1"/>
</dbReference>
<evidence type="ECO:0000256" key="1">
    <source>
        <dbReference type="SAM" id="Phobius"/>
    </source>
</evidence>
<evidence type="ECO:0000313" key="5">
    <source>
        <dbReference type="Proteomes" id="UP001322512"/>
    </source>
</evidence>
<dbReference type="EMBL" id="FN869568">
    <property type="protein sequence ID" value="SJK83799.1"/>
    <property type="molecule type" value="Genomic_DNA"/>
</dbReference>
<feature type="transmembrane region" description="Helical" evidence="1">
    <location>
        <begin position="26"/>
        <end position="47"/>
    </location>
</feature>
<evidence type="ECO:0000313" key="4">
    <source>
        <dbReference type="Proteomes" id="UP000008707"/>
    </source>
</evidence>